<evidence type="ECO:0000256" key="5">
    <source>
        <dbReference type="ARBA" id="ARBA00023136"/>
    </source>
</evidence>
<feature type="region of interest" description="Disordered" evidence="6">
    <location>
        <begin position="245"/>
        <end position="282"/>
    </location>
</feature>
<feature type="transmembrane region" description="Helical" evidence="7">
    <location>
        <begin position="299"/>
        <end position="322"/>
    </location>
</feature>
<dbReference type="RefSeq" id="XP_040718962.1">
    <property type="nucleotide sequence ID" value="XM_040859621.1"/>
</dbReference>
<protein>
    <submittedName>
        <fullName evidence="9">Major facilitator superfamily domain-containing protein</fullName>
    </submittedName>
</protein>
<dbReference type="SUPFAM" id="SSF103473">
    <property type="entry name" value="MFS general substrate transporter"/>
    <property type="match status" value="1"/>
</dbReference>
<keyword evidence="2" id="KW-0813">Transport</keyword>
<feature type="transmembrane region" description="Helical" evidence="7">
    <location>
        <begin position="468"/>
        <end position="487"/>
    </location>
</feature>
<evidence type="ECO:0000256" key="7">
    <source>
        <dbReference type="SAM" id="Phobius"/>
    </source>
</evidence>
<feature type="transmembrane region" description="Helical" evidence="7">
    <location>
        <begin position="392"/>
        <end position="411"/>
    </location>
</feature>
<dbReference type="PROSITE" id="PS50850">
    <property type="entry name" value="MFS"/>
    <property type="match status" value="1"/>
</dbReference>
<dbReference type="Pfam" id="PF07690">
    <property type="entry name" value="MFS_1"/>
    <property type="match status" value="1"/>
</dbReference>
<dbReference type="InterPro" id="IPR020846">
    <property type="entry name" value="MFS_dom"/>
</dbReference>
<keyword evidence="4 7" id="KW-1133">Transmembrane helix</keyword>
<dbReference type="EMBL" id="MCFJ01000003">
    <property type="protein sequence ID" value="ORY68675.1"/>
    <property type="molecule type" value="Genomic_DNA"/>
</dbReference>
<dbReference type="Proteomes" id="UP000193689">
    <property type="component" value="Unassembled WGS sequence"/>
</dbReference>
<comment type="subcellular location">
    <subcellularLocation>
        <location evidence="1">Membrane</location>
        <topology evidence="1">Multi-pass membrane protein</topology>
    </subcellularLocation>
</comment>
<evidence type="ECO:0000256" key="4">
    <source>
        <dbReference type="ARBA" id="ARBA00022989"/>
    </source>
</evidence>
<dbReference type="Gene3D" id="1.20.1250.20">
    <property type="entry name" value="MFS general substrate transporter like domains"/>
    <property type="match status" value="2"/>
</dbReference>
<proteinExistence type="predicted"/>
<feature type="transmembrane region" description="Helical" evidence="7">
    <location>
        <begin position="334"/>
        <end position="354"/>
    </location>
</feature>
<evidence type="ECO:0000256" key="2">
    <source>
        <dbReference type="ARBA" id="ARBA00022448"/>
    </source>
</evidence>
<dbReference type="STRING" id="1141098.A0A1Y2ECY6"/>
<organism evidence="9 10">
    <name type="scientific">Pseudomassariella vexata</name>
    <dbReference type="NCBI Taxonomy" id="1141098"/>
    <lineage>
        <taxon>Eukaryota</taxon>
        <taxon>Fungi</taxon>
        <taxon>Dikarya</taxon>
        <taxon>Ascomycota</taxon>
        <taxon>Pezizomycotina</taxon>
        <taxon>Sordariomycetes</taxon>
        <taxon>Xylariomycetidae</taxon>
        <taxon>Amphisphaeriales</taxon>
        <taxon>Pseudomassariaceae</taxon>
        <taxon>Pseudomassariella</taxon>
    </lineage>
</organism>
<feature type="transmembrane region" description="Helical" evidence="7">
    <location>
        <begin position="190"/>
        <end position="208"/>
    </location>
</feature>
<feature type="transmembrane region" description="Helical" evidence="7">
    <location>
        <begin position="30"/>
        <end position="54"/>
    </location>
</feature>
<dbReference type="PANTHER" id="PTHR23506">
    <property type="entry name" value="GH10249P"/>
    <property type="match status" value="1"/>
</dbReference>
<dbReference type="InParanoid" id="A0A1Y2ECY6"/>
<evidence type="ECO:0000313" key="9">
    <source>
        <dbReference type="EMBL" id="ORY68675.1"/>
    </source>
</evidence>
<accession>A0A1Y2ECY6</accession>
<dbReference type="GO" id="GO:0016020">
    <property type="term" value="C:membrane"/>
    <property type="evidence" value="ECO:0007669"/>
    <property type="project" value="UniProtKB-SubCell"/>
</dbReference>
<feature type="transmembrane region" description="Helical" evidence="7">
    <location>
        <begin position="361"/>
        <end position="380"/>
    </location>
</feature>
<evidence type="ECO:0000313" key="10">
    <source>
        <dbReference type="Proteomes" id="UP000193689"/>
    </source>
</evidence>
<name>A0A1Y2ECY6_9PEZI</name>
<sequence>MQTDLKHSKLESKDAASKPPFLLAWRSSSFFIVLTVCLAIFTDIFYYALIIPVIPFSLTVQIGIPEDKVQHWTSILLACYSLALFLGSPVAGFYADHTSSRRRPLLIGLLALAGSTLLLCFGKTIALLVVERILQGFSASIVWSVGCALLVDTMATAVGVAMGYTNIAMSVGLLIAPALGGAVYDSAGYYAVYYIAFGIVAVDILLRLGMIEKKAAKQWIPGASQQNTVNDVENTATAVSSVDADVPRNHNDAGGTQSATEINGRQEVETRTSPTPEGQSKHGVAGPVIILIKSPRLLAALYCLVVEGSTMMGFDAVLALFVKSTFAWNSTAAGVLFLALFLPGFVSPVAGWLADRFGPKWPSLAGFVVTVPILVCLRFVNENTVGDKVLLAALLAILGVALSFSNTPLMAEISYSIEEKETQNPGVFGEKGVYGIGYGLFTMAFALGGVIGPLWAGYVNAEAGWGTMAWSFAVWSASGAVVVYLWLGGTMKFRESKLESGGIDSRRGLELMIDGRAEEH</sequence>
<feature type="transmembrane region" description="Helical" evidence="7">
    <location>
        <begin position="74"/>
        <end position="94"/>
    </location>
</feature>
<dbReference type="InterPro" id="IPR011701">
    <property type="entry name" value="MFS"/>
</dbReference>
<feature type="transmembrane region" description="Helical" evidence="7">
    <location>
        <begin position="133"/>
        <end position="151"/>
    </location>
</feature>
<feature type="compositionally biased region" description="Polar residues" evidence="6">
    <location>
        <begin position="254"/>
        <end position="263"/>
    </location>
</feature>
<dbReference type="CDD" id="cd17325">
    <property type="entry name" value="MFS_MdtG_SLC18_like"/>
    <property type="match status" value="1"/>
</dbReference>
<keyword evidence="3 7" id="KW-0812">Transmembrane</keyword>
<dbReference type="AlphaFoldDB" id="A0A1Y2ECY6"/>
<keyword evidence="5 7" id="KW-0472">Membrane</keyword>
<comment type="caution">
    <text evidence="9">The sequence shown here is derived from an EMBL/GenBank/DDBJ whole genome shotgun (WGS) entry which is preliminary data.</text>
</comment>
<feature type="transmembrane region" description="Helical" evidence="7">
    <location>
        <begin position="106"/>
        <end position="127"/>
    </location>
</feature>
<dbReference type="GO" id="GO:0022857">
    <property type="term" value="F:transmembrane transporter activity"/>
    <property type="evidence" value="ECO:0007669"/>
    <property type="project" value="InterPro"/>
</dbReference>
<feature type="transmembrane region" description="Helical" evidence="7">
    <location>
        <begin position="163"/>
        <end position="184"/>
    </location>
</feature>
<dbReference type="InterPro" id="IPR050930">
    <property type="entry name" value="MFS_Vesicular_Transporter"/>
</dbReference>
<evidence type="ECO:0000256" key="6">
    <source>
        <dbReference type="SAM" id="MobiDB-lite"/>
    </source>
</evidence>
<feature type="transmembrane region" description="Helical" evidence="7">
    <location>
        <begin position="432"/>
        <end position="456"/>
    </location>
</feature>
<dbReference type="PANTHER" id="PTHR23506:SF23">
    <property type="entry name" value="GH10249P"/>
    <property type="match status" value="1"/>
</dbReference>
<gene>
    <name evidence="9" type="ORF">BCR38DRAFT_424011</name>
</gene>
<evidence type="ECO:0000256" key="3">
    <source>
        <dbReference type="ARBA" id="ARBA00022692"/>
    </source>
</evidence>
<feature type="domain" description="Major facilitator superfamily (MFS) profile" evidence="8">
    <location>
        <begin position="32"/>
        <end position="491"/>
    </location>
</feature>
<evidence type="ECO:0000259" key="8">
    <source>
        <dbReference type="PROSITE" id="PS50850"/>
    </source>
</evidence>
<dbReference type="GeneID" id="63775833"/>
<keyword evidence="10" id="KW-1185">Reference proteome</keyword>
<dbReference type="InterPro" id="IPR036259">
    <property type="entry name" value="MFS_trans_sf"/>
</dbReference>
<evidence type="ECO:0000256" key="1">
    <source>
        <dbReference type="ARBA" id="ARBA00004141"/>
    </source>
</evidence>
<dbReference type="OrthoDB" id="5086884at2759"/>
<reference evidence="9 10" key="1">
    <citation type="submission" date="2016-07" db="EMBL/GenBank/DDBJ databases">
        <title>Pervasive Adenine N6-methylation of Active Genes in Fungi.</title>
        <authorList>
            <consortium name="DOE Joint Genome Institute"/>
            <person name="Mondo S.J."/>
            <person name="Dannebaum R.O."/>
            <person name="Kuo R.C."/>
            <person name="Labutti K."/>
            <person name="Haridas S."/>
            <person name="Kuo A."/>
            <person name="Salamov A."/>
            <person name="Ahrendt S.R."/>
            <person name="Lipzen A."/>
            <person name="Sullivan W."/>
            <person name="Andreopoulos W.B."/>
            <person name="Clum A."/>
            <person name="Lindquist E."/>
            <person name="Daum C."/>
            <person name="Ramamoorthy G.K."/>
            <person name="Gryganskyi A."/>
            <person name="Culley D."/>
            <person name="Magnuson J.K."/>
            <person name="James T.Y."/>
            <person name="O'Malley M.A."/>
            <person name="Stajich J.E."/>
            <person name="Spatafora J.W."/>
            <person name="Visel A."/>
            <person name="Grigoriev I.V."/>
        </authorList>
    </citation>
    <scope>NUCLEOTIDE SEQUENCE [LARGE SCALE GENOMIC DNA]</scope>
    <source>
        <strain evidence="9 10">CBS 129021</strain>
    </source>
</reference>